<keyword evidence="6" id="KW-1185">Reference proteome</keyword>
<dbReference type="InterPro" id="IPR004947">
    <property type="entry name" value="DNase_II"/>
</dbReference>
<comment type="caution">
    <text evidence="5">The sequence shown here is derived from an EMBL/GenBank/DDBJ whole genome shotgun (WGS) entry which is preliminary data.</text>
</comment>
<proteinExistence type="inferred from homology"/>
<feature type="region of interest" description="Disordered" evidence="3">
    <location>
        <begin position="590"/>
        <end position="631"/>
    </location>
</feature>
<organism evidence="5 6">
    <name type="scientific">Heterostelium pallidum (strain ATCC 26659 / Pp 5 / PN500)</name>
    <name type="common">Cellular slime mold</name>
    <name type="synonym">Polysphondylium pallidum</name>
    <dbReference type="NCBI Taxonomy" id="670386"/>
    <lineage>
        <taxon>Eukaryota</taxon>
        <taxon>Amoebozoa</taxon>
        <taxon>Evosea</taxon>
        <taxon>Eumycetozoa</taxon>
        <taxon>Dictyostelia</taxon>
        <taxon>Acytosteliales</taxon>
        <taxon>Acytosteliaceae</taxon>
        <taxon>Heterostelium</taxon>
    </lineage>
</organism>
<feature type="signal peptide" evidence="4">
    <location>
        <begin position="1"/>
        <end position="21"/>
    </location>
</feature>
<reference evidence="5 6" key="1">
    <citation type="journal article" date="2011" name="Genome Res.">
        <title>Phylogeny-wide analysis of social amoeba genomes highlights ancient origins for complex intercellular communication.</title>
        <authorList>
            <person name="Heidel A.J."/>
            <person name="Lawal H.M."/>
            <person name="Felder M."/>
            <person name="Schilde C."/>
            <person name="Helps N.R."/>
            <person name="Tunggal B."/>
            <person name="Rivero F."/>
            <person name="John U."/>
            <person name="Schleicher M."/>
            <person name="Eichinger L."/>
            <person name="Platzer M."/>
            <person name="Noegel A.A."/>
            <person name="Schaap P."/>
            <person name="Gloeckner G."/>
        </authorList>
    </citation>
    <scope>NUCLEOTIDE SEQUENCE [LARGE SCALE GENOMIC DNA]</scope>
    <source>
        <strain evidence="6">ATCC 26659 / Pp 5 / PN500</strain>
    </source>
</reference>
<evidence type="ECO:0000256" key="2">
    <source>
        <dbReference type="ARBA" id="ARBA00022801"/>
    </source>
</evidence>
<evidence type="ECO:0000256" key="4">
    <source>
        <dbReference type="SAM" id="SignalP"/>
    </source>
</evidence>
<dbReference type="EMBL" id="ADBJ01000025">
    <property type="protein sequence ID" value="EFA81390.1"/>
    <property type="molecule type" value="Genomic_DNA"/>
</dbReference>
<keyword evidence="4" id="KW-0732">Signal</keyword>
<evidence type="ECO:0000313" key="5">
    <source>
        <dbReference type="EMBL" id="EFA81390.1"/>
    </source>
</evidence>
<dbReference type="InParanoid" id="D3BA03"/>
<dbReference type="PANTHER" id="PTHR10858">
    <property type="entry name" value="DEOXYRIBONUCLEASE II"/>
    <property type="match status" value="1"/>
</dbReference>
<feature type="chain" id="PRO_5003042069" evidence="4">
    <location>
        <begin position="22"/>
        <end position="631"/>
    </location>
</feature>
<dbReference type="RefSeq" id="XP_020433508.1">
    <property type="nucleotide sequence ID" value="XM_020576259.1"/>
</dbReference>
<dbReference type="AlphaFoldDB" id="D3BA03"/>
<comment type="similarity">
    <text evidence="1">Belongs to the DNase II family.</text>
</comment>
<evidence type="ECO:0000313" key="6">
    <source>
        <dbReference type="Proteomes" id="UP000001396"/>
    </source>
</evidence>
<accession>D3BA03</accession>
<gene>
    <name evidence="5" type="ORF">PPL_05375</name>
</gene>
<evidence type="ECO:0000256" key="3">
    <source>
        <dbReference type="SAM" id="MobiDB-lite"/>
    </source>
</evidence>
<dbReference type="GeneID" id="31360860"/>
<protein>
    <submittedName>
        <fullName evidence="5">Uncharacterized protein</fullName>
    </submittedName>
</protein>
<dbReference type="Pfam" id="PF03265">
    <property type="entry name" value="DNase_II"/>
    <property type="match status" value="1"/>
</dbReference>
<keyword evidence="2" id="KW-0378">Hydrolase</keyword>
<name>D3BA03_HETP5</name>
<dbReference type="Proteomes" id="UP000001396">
    <property type="component" value="Unassembled WGS sequence"/>
</dbReference>
<dbReference type="GO" id="GO:0004531">
    <property type="term" value="F:deoxyribonuclease II activity"/>
    <property type="evidence" value="ECO:0007669"/>
    <property type="project" value="InterPro"/>
</dbReference>
<dbReference type="PANTHER" id="PTHR10858:SF23">
    <property type="entry name" value="DEOXYRIBONUCLEASE II"/>
    <property type="match status" value="1"/>
</dbReference>
<feature type="compositionally biased region" description="Basic and acidic residues" evidence="3">
    <location>
        <begin position="606"/>
        <end position="617"/>
    </location>
</feature>
<sequence length="631" mass="72565">MRTNFEILFVFILLGITVSESVKCVNGTGHQVEWWIHLADANKGSQDKQYSRGLYYDSILAAQKAQPIQISGEQRDFFANLTQRHVDQAKGDKITKQQCIDKNYLGLEWYHDQASESAKIDLGDFYHGHVKSLFVYDLRDSDETKNTGFFISHSMKMPNLKKPSKLFDETSPSAVQPSQHAFCNSLSGKPEVLKYFDILKNTKAGLVRAKDDCRYFKPELTLKFPLDQCDKQWRQHVYDYQFREKNNNDGDAILRKLFRNKDSYDKTKEHCMENGGPFKLGSFETFSFYGRSKTPCNSHDKTTDFFKAVVQENDAKNYKIYSKCFALNYGKNVNNFIKFSTSYNFRRNDWFEKDKYGPVVFKVNMLSETHCSMIDASADNNICYNAKTVCSFTDFGMDPYLLVAQHYNSHFFVSTDQEGFPSLIGSTFSVRNIVLWSPLWSGEKKDGSPGESLSRHEKLMVSKSKNIICLGDSNRNDFSIHHAGTIFCIENEILAKRVHESIGSFNLYRQFYFGDDKGFKYNSPFEDVKTVCYLYAQSLYHPLTQVSKDMKFFERKGKTPLTNSLITPGEASADEIELEKAKMQREVYEKNHPGLNFSRSKTSKMVIEEPTAKKRANDGIQGGRSTKSIKR</sequence>
<evidence type="ECO:0000256" key="1">
    <source>
        <dbReference type="ARBA" id="ARBA00007527"/>
    </source>
</evidence>